<gene>
    <name evidence="1" type="ORF">SAMN05444398_111101</name>
</gene>
<name>A0A1M7GVN5_9RHOB</name>
<protein>
    <submittedName>
        <fullName evidence="1">Uncharacterized protein</fullName>
    </submittedName>
</protein>
<evidence type="ECO:0000313" key="2">
    <source>
        <dbReference type="Proteomes" id="UP000183974"/>
    </source>
</evidence>
<dbReference type="AlphaFoldDB" id="A0A1M7GVN5"/>
<dbReference type="EMBL" id="FRBR01000011">
    <property type="protein sequence ID" value="SHM20206.1"/>
    <property type="molecule type" value="Genomic_DNA"/>
</dbReference>
<organism evidence="1 2">
    <name type="scientific">Roseovarius pacificus</name>
    <dbReference type="NCBI Taxonomy" id="337701"/>
    <lineage>
        <taxon>Bacteria</taxon>
        <taxon>Pseudomonadati</taxon>
        <taxon>Pseudomonadota</taxon>
        <taxon>Alphaproteobacteria</taxon>
        <taxon>Rhodobacterales</taxon>
        <taxon>Roseobacteraceae</taxon>
        <taxon>Roseovarius</taxon>
    </lineage>
</organism>
<sequence length="34" mass="3552">MHAASIAPKLIGADVAENSLREPGWPDGYALMIG</sequence>
<proteinExistence type="predicted"/>
<dbReference type="Proteomes" id="UP000183974">
    <property type="component" value="Unassembled WGS sequence"/>
</dbReference>
<dbReference type="STRING" id="337701.SAMN05444398_111101"/>
<accession>A0A1M7GVN5</accession>
<reference evidence="1 2" key="1">
    <citation type="submission" date="2016-11" db="EMBL/GenBank/DDBJ databases">
        <authorList>
            <person name="Jaros S."/>
            <person name="Januszkiewicz K."/>
            <person name="Wedrychowicz H."/>
        </authorList>
    </citation>
    <scope>NUCLEOTIDE SEQUENCE [LARGE SCALE GENOMIC DNA]</scope>
    <source>
        <strain evidence="1 2">DSM 29589</strain>
    </source>
</reference>
<evidence type="ECO:0000313" key="1">
    <source>
        <dbReference type="EMBL" id="SHM20206.1"/>
    </source>
</evidence>
<keyword evidence="2" id="KW-1185">Reference proteome</keyword>